<evidence type="ECO:0000256" key="2">
    <source>
        <dbReference type="SAM" id="Phobius"/>
    </source>
</evidence>
<sequence length="439" mass="43774">MCFPADFRCRTNEGLQEVVGDAFRRLSLEMGKSALESLHAISTFWVKIESPNLGTANGDRWTDSGPVGFLHQHVVTVSTAVFTLAILVAGTRIAWEQRAEPLKQLLKATILFIVVSAAGTATLQLLAEWSDKFAIDLVNQAVPDDQTFDSAFGNAVMPGTAETTAQQLPLVLYLCAAGVVLIASLIQVVLLLIRSAMLVLLAATFPLAAAATNTEVGRSWFKKYCGWALAFIAYKPAAALIYAAAIKMSEAGMTTRSGNQVVQVLTGLMMLLLAIFALPALLRFAVPVTAAVAGGGSAMGGAVADPGGLASGAVNVGRSFVGGSSGGGSSHAASSSGGPSGSGPSGGGSSGGGSSRGASSAGSRAGGAARVGATAGLAAAGAAITVAKQAGSALAGAASHSAGEPAGGTPTSGSSRPRTPTRNSPPPPTAQPPGPTGST</sequence>
<reference evidence="3 4" key="1">
    <citation type="journal article" date="2019" name="Int. J. Syst. Evol. Microbiol.">
        <title>The Global Catalogue of Microorganisms (GCM) 10K type strain sequencing project: providing services to taxonomists for standard genome sequencing and annotation.</title>
        <authorList>
            <consortium name="The Broad Institute Genomics Platform"/>
            <consortium name="The Broad Institute Genome Sequencing Center for Infectious Disease"/>
            <person name="Wu L."/>
            <person name="Ma J."/>
        </authorList>
    </citation>
    <scope>NUCLEOTIDE SEQUENCE [LARGE SCALE GENOMIC DNA]</scope>
    <source>
        <strain evidence="3 4">JCM 14306</strain>
    </source>
</reference>
<keyword evidence="2" id="KW-1133">Transmembrane helix</keyword>
<keyword evidence="4" id="KW-1185">Reference proteome</keyword>
<feature type="transmembrane region" description="Helical" evidence="2">
    <location>
        <begin position="227"/>
        <end position="249"/>
    </location>
</feature>
<dbReference type="Pfam" id="PF19590">
    <property type="entry name" value="TrbL_3"/>
    <property type="match status" value="1"/>
</dbReference>
<feature type="transmembrane region" description="Helical" evidence="2">
    <location>
        <begin position="261"/>
        <end position="282"/>
    </location>
</feature>
<feature type="transmembrane region" description="Helical" evidence="2">
    <location>
        <begin position="170"/>
        <end position="193"/>
    </location>
</feature>
<dbReference type="RefSeq" id="WP_344107579.1">
    <property type="nucleotide sequence ID" value="NZ_BAAANE010000001.1"/>
</dbReference>
<keyword evidence="2" id="KW-0812">Transmembrane</keyword>
<feature type="region of interest" description="Disordered" evidence="1">
    <location>
        <begin position="325"/>
        <end position="369"/>
    </location>
</feature>
<keyword evidence="2" id="KW-0472">Membrane</keyword>
<gene>
    <name evidence="3" type="ORF">GCM10009744_02230</name>
</gene>
<dbReference type="Proteomes" id="UP001501319">
    <property type="component" value="Unassembled WGS sequence"/>
</dbReference>
<feature type="compositionally biased region" description="Gly residues" evidence="1">
    <location>
        <begin position="338"/>
        <end position="355"/>
    </location>
</feature>
<feature type="compositionally biased region" description="Pro residues" evidence="1">
    <location>
        <begin position="423"/>
        <end position="439"/>
    </location>
</feature>
<accession>A0ABN2EVP3</accession>
<evidence type="ECO:0008006" key="5">
    <source>
        <dbReference type="Google" id="ProtNLM"/>
    </source>
</evidence>
<protein>
    <recommendedName>
        <fullName evidence="5">TrbL/VirB6 plasmid conjugal transfer protein</fullName>
    </recommendedName>
</protein>
<evidence type="ECO:0000313" key="4">
    <source>
        <dbReference type="Proteomes" id="UP001501319"/>
    </source>
</evidence>
<proteinExistence type="predicted"/>
<feature type="compositionally biased region" description="Low complexity" evidence="1">
    <location>
        <begin position="356"/>
        <end position="369"/>
    </location>
</feature>
<name>A0ABN2EVP3_9ACTN</name>
<feature type="compositionally biased region" description="Low complexity" evidence="1">
    <location>
        <begin position="390"/>
        <end position="422"/>
    </location>
</feature>
<comment type="caution">
    <text evidence="3">The sequence shown here is derived from an EMBL/GenBank/DDBJ whole genome shotgun (WGS) entry which is preliminary data.</text>
</comment>
<dbReference type="InterPro" id="IPR045782">
    <property type="entry name" value="TrbL_3"/>
</dbReference>
<organism evidence="3 4">
    <name type="scientific">Kribbella alba</name>
    <dbReference type="NCBI Taxonomy" id="190197"/>
    <lineage>
        <taxon>Bacteria</taxon>
        <taxon>Bacillati</taxon>
        <taxon>Actinomycetota</taxon>
        <taxon>Actinomycetes</taxon>
        <taxon>Propionibacteriales</taxon>
        <taxon>Kribbellaceae</taxon>
        <taxon>Kribbella</taxon>
    </lineage>
</organism>
<feature type="transmembrane region" description="Helical" evidence="2">
    <location>
        <begin position="105"/>
        <end position="127"/>
    </location>
</feature>
<feature type="region of interest" description="Disordered" evidence="1">
    <location>
        <begin position="389"/>
        <end position="439"/>
    </location>
</feature>
<evidence type="ECO:0000313" key="3">
    <source>
        <dbReference type="EMBL" id="GAA1619135.1"/>
    </source>
</evidence>
<feature type="transmembrane region" description="Helical" evidence="2">
    <location>
        <begin position="70"/>
        <end position="93"/>
    </location>
</feature>
<dbReference type="EMBL" id="BAAANE010000001">
    <property type="protein sequence ID" value="GAA1619135.1"/>
    <property type="molecule type" value="Genomic_DNA"/>
</dbReference>
<evidence type="ECO:0000256" key="1">
    <source>
        <dbReference type="SAM" id="MobiDB-lite"/>
    </source>
</evidence>